<keyword evidence="1" id="KW-0677">Repeat</keyword>
<dbReference type="InterPro" id="IPR036116">
    <property type="entry name" value="FN3_sf"/>
</dbReference>
<feature type="domain" description="Fibronectin type-III" evidence="2">
    <location>
        <begin position="85"/>
        <end position="182"/>
    </location>
</feature>
<dbReference type="InterPro" id="IPR050991">
    <property type="entry name" value="ECM_Regulatory_Proteins"/>
</dbReference>
<dbReference type="CDD" id="cd00063">
    <property type="entry name" value="FN3"/>
    <property type="match status" value="3"/>
</dbReference>
<dbReference type="InterPro" id="IPR013783">
    <property type="entry name" value="Ig-like_fold"/>
</dbReference>
<dbReference type="Pfam" id="PF00041">
    <property type="entry name" value="fn3"/>
    <property type="match status" value="2"/>
</dbReference>
<accession>A0A8D8S6L5</accession>
<evidence type="ECO:0000256" key="1">
    <source>
        <dbReference type="ARBA" id="ARBA00022737"/>
    </source>
</evidence>
<dbReference type="InterPro" id="IPR003961">
    <property type="entry name" value="FN3_dom"/>
</dbReference>
<dbReference type="SUPFAM" id="SSF49265">
    <property type="entry name" value="Fibronectin type III"/>
    <property type="match status" value="2"/>
</dbReference>
<organism evidence="3">
    <name type="scientific">Cacopsylla melanoneura</name>
    <dbReference type="NCBI Taxonomy" id="428564"/>
    <lineage>
        <taxon>Eukaryota</taxon>
        <taxon>Metazoa</taxon>
        <taxon>Ecdysozoa</taxon>
        <taxon>Arthropoda</taxon>
        <taxon>Hexapoda</taxon>
        <taxon>Insecta</taxon>
        <taxon>Pterygota</taxon>
        <taxon>Neoptera</taxon>
        <taxon>Paraneoptera</taxon>
        <taxon>Hemiptera</taxon>
        <taxon>Sternorrhyncha</taxon>
        <taxon>Psylloidea</taxon>
        <taxon>Psyllidae</taxon>
        <taxon>Psyllinae</taxon>
        <taxon>Cacopsylla</taxon>
    </lineage>
</organism>
<dbReference type="AlphaFoldDB" id="A0A8D8S6L5"/>
<protein>
    <recommendedName>
        <fullName evidence="2">Fibronectin type-III domain-containing protein</fullName>
    </recommendedName>
</protein>
<name>A0A8D8S6L5_9HEMI</name>
<dbReference type="Gene3D" id="2.60.40.10">
    <property type="entry name" value="Immunoglobulins"/>
    <property type="match status" value="3"/>
</dbReference>
<dbReference type="EMBL" id="HBUF01206902">
    <property type="protein sequence ID" value="CAG6664120.1"/>
    <property type="molecule type" value="Transcribed_RNA"/>
</dbReference>
<sequence length="426" mass="49199">MSHIEKSSDDTQFYMVQYKEEAETTWKNRSHETFSPIYTEYLVDNLKAGRKYFMRVLLVDESLKTNDPELSTMSEVSTNCRVSKIETNLNVTKVTKTSIAIIWNKELVKLDDKECPFESYILDIEKPRDDFVENRKIVNIQSNSLVIRSLLPGTTYTISLKKSTVHGESSTVSHVQATTDQSKDSVMYVAGLRKTVMGSEVHLQWFRSEFIRTYFIKYRMLNLLACSTDDLKSPLHVVPTKSTNYTLKLTPNAQYELFVTGDETLSTNENKQTVITKGRLPDIAPVLLRQGFRVTNESAAIHWKDPPENCQKMNGFFKKYLLELMDIQNTIINTYETVDRKMEITGLDPKTEYNLRVKYVNHIGSNNQIYDEGSFLTRATSFLIAQDFTAYKTSANTIGIRWKMPEYNSTITRIEKNQDFFCLVTF</sequence>
<reference evidence="3" key="1">
    <citation type="submission" date="2021-05" db="EMBL/GenBank/DDBJ databases">
        <authorList>
            <person name="Alioto T."/>
            <person name="Alioto T."/>
            <person name="Gomez Garrido J."/>
        </authorList>
    </citation>
    <scope>NUCLEOTIDE SEQUENCE</scope>
</reference>
<dbReference type="SMART" id="SM00060">
    <property type="entry name" value="FN3"/>
    <property type="match status" value="3"/>
</dbReference>
<dbReference type="PANTHER" id="PTHR46708:SF2">
    <property type="entry name" value="FIBRONECTIN TYPE-III DOMAIN-CONTAINING PROTEIN"/>
    <property type="match status" value="1"/>
</dbReference>
<evidence type="ECO:0000259" key="2">
    <source>
        <dbReference type="PROSITE" id="PS50853"/>
    </source>
</evidence>
<evidence type="ECO:0000313" key="3">
    <source>
        <dbReference type="EMBL" id="CAG6664120.1"/>
    </source>
</evidence>
<dbReference type="PANTHER" id="PTHR46708">
    <property type="entry name" value="TENASCIN"/>
    <property type="match status" value="1"/>
</dbReference>
<feature type="domain" description="Fibronectin type-III" evidence="2">
    <location>
        <begin position="284"/>
        <end position="380"/>
    </location>
</feature>
<dbReference type="PROSITE" id="PS50853">
    <property type="entry name" value="FN3"/>
    <property type="match status" value="2"/>
</dbReference>
<proteinExistence type="predicted"/>